<accession>A0A816R0U5</accession>
<dbReference type="PROSITE" id="PS50168">
    <property type="entry name" value="DED"/>
    <property type="match status" value="1"/>
</dbReference>
<dbReference type="GO" id="GO:0042981">
    <property type="term" value="P:regulation of apoptotic process"/>
    <property type="evidence" value="ECO:0007669"/>
    <property type="project" value="InterPro"/>
</dbReference>
<name>A0A816R0U5_9BILA</name>
<dbReference type="InterPro" id="IPR001875">
    <property type="entry name" value="DED_dom"/>
</dbReference>
<dbReference type="InterPro" id="IPR036404">
    <property type="entry name" value="Jacalin-like_lectin_dom_sf"/>
</dbReference>
<dbReference type="AlphaFoldDB" id="A0A816R0U5"/>
<protein>
    <recommendedName>
        <fullName evidence="2">DED domain-containing protein</fullName>
    </recommendedName>
</protein>
<keyword evidence="1" id="KW-0812">Transmembrane</keyword>
<dbReference type="EMBL" id="CAJNRE010007627">
    <property type="protein sequence ID" value="CAF2066671.1"/>
    <property type="molecule type" value="Genomic_DNA"/>
</dbReference>
<keyword evidence="1" id="KW-0472">Membrane</keyword>
<keyword evidence="1" id="KW-1133">Transmembrane helix</keyword>
<reference evidence="3" key="1">
    <citation type="submission" date="2021-02" db="EMBL/GenBank/DDBJ databases">
        <authorList>
            <person name="Nowell W R."/>
        </authorList>
    </citation>
    <scope>NUCLEOTIDE SEQUENCE</scope>
</reference>
<sequence length="481" mass="55920">MEFRALLIEIFNQLSDNDRQSLHFVVGNRVPRNARDDCTPSGSLRLLDFLFDQTLITEQNYDYLIHVFERIKYYEAAKRLRQHKLSTTSTSIVEAVLSESLLNIADDKMKSSFGDHSERFSHIYEEEQPSTELENSILQPNNNIFFAERYQFDDRERKQLSSTITKVLAKKYLILSIILTLILILCILLYLMLVRFCFIESPKLNDTTLSGNINQKIVYVIREGLKYGDSSLFQNETFGDAKNLELSYGDRCIGVELKWSSNALSSILFLYNNNRSHHARTSQREELSIFQSEFTNVFLLDSNEEISKINLYQDLHETHSSIIGIQFYTTNGRKTNVFGSNDGHFLTESFEHYTFRYANGRQNRERGIEMLQFFWIKQCSMNDQIGTVPRTMVEKCAFTYTSNKDFKFVNATGIETSWYDIKRKLNLQGDQCDPTASYYEKISKRGPEVFAIVNRTSVFYHEHGEWHKYGTAADVICAIIP</sequence>
<comment type="caution">
    <text evidence="3">The sequence shown here is derived from an EMBL/GenBank/DDBJ whole genome shotgun (WGS) entry which is preliminary data.</text>
</comment>
<dbReference type="SUPFAM" id="SSF47986">
    <property type="entry name" value="DEATH domain"/>
    <property type="match status" value="1"/>
</dbReference>
<evidence type="ECO:0000259" key="2">
    <source>
        <dbReference type="PROSITE" id="PS50168"/>
    </source>
</evidence>
<evidence type="ECO:0000313" key="3">
    <source>
        <dbReference type="EMBL" id="CAF2066671.1"/>
    </source>
</evidence>
<dbReference type="Gene3D" id="1.10.533.10">
    <property type="entry name" value="Death Domain, Fas"/>
    <property type="match status" value="1"/>
</dbReference>
<evidence type="ECO:0000256" key="1">
    <source>
        <dbReference type="SAM" id="Phobius"/>
    </source>
</evidence>
<dbReference type="SUPFAM" id="SSF51101">
    <property type="entry name" value="Mannose-binding lectins"/>
    <property type="match status" value="1"/>
</dbReference>
<feature type="domain" description="DED" evidence="2">
    <location>
        <begin position="2"/>
        <end position="82"/>
    </location>
</feature>
<proteinExistence type="predicted"/>
<dbReference type="Proteomes" id="UP000663824">
    <property type="component" value="Unassembled WGS sequence"/>
</dbReference>
<organism evidence="3 4">
    <name type="scientific">Rotaria magnacalcarata</name>
    <dbReference type="NCBI Taxonomy" id="392030"/>
    <lineage>
        <taxon>Eukaryota</taxon>
        <taxon>Metazoa</taxon>
        <taxon>Spiralia</taxon>
        <taxon>Gnathifera</taxon>
        <taxon>Rotifera</taxon>
        <taxon>Eurotatoria</taxon>
        <taxon>Bdelloidea</taxon>
        <taxon>Philodinida</taxon>
        <taxon>Philodinidae</taxon>
        <taxon>Rotaria</taxon>
    </lineage>
</organism>
<dbReference type="InterPro" id="IPR011029">
    <property type="entry name" value="DEATH-like_dom_sf"/>
</dbReference>
<feature type="transmembrane region" description="Helical" evidence="1">
    <location>
        <begin position="172"/>
        <end position="193"/>
    </location>
</feature>
<gene>
    <name evidence="3" type="ORF">MBJ925_LOCUS15965</name>
</gene>
<evidence type="ECO:0000313" key="4">
    <source>
        <dbReference type="Proteomes" id="UP000663824"/>
    </source>
</evidence>